<protein>
    <submittedName>
        <fullName evidence="3">HEPN domain-containing protein</fullName>
    </submittedName>
</protein>
<evidence type="ECO:0000313" key="4">
    <source>
        <dbReference type="Proteomes" id="UP000886469"/>
    </source>
</evidence>
<feature type="compositionally biased region" description="Basic and acidic residues" evidence="1">
    <location>
        <begin position="83"/>
        <end position="95"/>
    </location>
</feature>
<dbReference type="Gene3D" id="1.20.120.330">
    <property type="entry name" value="Nucleotidyltransferases domain 2"/>
    <property type="match status" value="1"/>
</dbReference>
<reference evidence="3" key="1">
    <citation type="submission" date="2019-03" db="EMBL/GenBank/DDBJ databases">
        <title>Metabolic reconstructions from genomes of highly enriched 'Candidatus Accumulibacter' and 'Candidatus Competibacter' bioreactor populations.</title>
        <authorList>
            <person name="Annavajhala M.K."/>
            <person name="Welles L."/>
            <person name="Abbas B."/>
            <person name="Sorokin D."/>
            <person name="Park H."/>
            <person name="Van Loosdrecht M."/>
            <person name="Chandran K."/>
        </authorList>
    </citation>
    <scope>NUCLEOTIDE SEQUENCE</scope>
    <source>
        <strain evidence="3">SBR_L</strain>
    </source>
</reference>
<name>A0ABX1TFV9_9PROT</name>
<organism evidence="3 4">
    <name type="scientific">Candidatus Accumulibacter contiguus</name>
    <dbReference type="NCBI Taxonomy" id="2954381"/>
    <lineage>
        <taxon>Bacteria</taxon>
        <taxon>Pseudomonadati</taxon>
        <taxon>Pseudomonadota</taxon>
        <taxon>Betaproteobacteria</taxon>
        <taxon>Candidatus Accumulibacter</taxon>
    </lineage>
</organism>
<dbReference type="EMBL" id="SPMX01000077">
    <property type="protein sequence ID" value="NMQ07440.1"/>
    <property type="molecule type" value="Genomic_DNA"/>
</dbReference>
<keyword evidence="4" id="KW-1185">Reference proteome</keyword>
<dbReference type="InterPro" id="IPR007842">
    <property type="entry name" value="HEPN_dom"/>
</dbReference>
<evidence type="ECO:0000256" key="1">
    <source>
        <dbReference type="SAM" id="MobiDB-lite"/>
    </source>
</evidence>
<accession>A0ABX1TFV9</accession>
<comment type="caution">
    <text evidence="3">The sequence shown here is derived from an EMBL/GenBank/DDBJ whole genome shotgun (WGS) entry which is preliminary data.</text>
</comment>
<evidence type="ECO:0000313" key="3">
    <source>
        <dbReference type="EMBL" id="NMQ07440.1"/>
    </source>
</evidence>
<gene>
    <name evidence="3" type="ORF">E4Q08_20445</name>
</gene>
<proteinExistence type="predicted"/>
<dbReference type="SUPFAM" id="SSF81593">
    <property type="entry name" value="Nucleotidyltransferase substrate binding subunit/domain"/>
    <property type="match status" value="1"/>
</dbReference>
<dbReference type="Pfam" id="PF05168">
    <property type="entry name" value="HEPN"/>
    <property type="match status" value="1"/>
</dbReference>
<feature type="domain" description="HEPN" evidence="2">
    <location>
        <begin position="21"/>
        <end position="71"/>
    </location>
</feature>
<dbReference type="RefSeq" id="WP_408612964.1">
    <property type="nucleotide sequence ID" value="NZ_JAZKUC010000003.1"/>
</dbReference>
<sequence length="153" mass="16705">MSLAAPDGKARSCMRELDQTRALLVMARKDFDALRGMIDNPLFADEIFGFHAQQAIEKALKAWLATAGHRRLRARHLPPGFRGRADPAFERPEHGRPRRRLAARRPCLRGGAAHPRLGAAGHLRSVMVGLTLTGVLIRGTALAARLSSFRGGA</sequence>
<evidence type="ECO:0000259" key="2">
    <source>
        <dbReference type="Pfam" id="PF05168"/>
    </source>
</evidence>
<dbReference type="Proteomes" id="UP000886469">
    <property type="component" value="Unassembled WGS sequence"/>
</dbReference>
<feature type="region of interest" description="Disordered" evidence="1">
    <location>
        <begin position="77"/>
        <end position="98"/>
    </location>
</feature>